<dbReference type="Gene3D" id="3.40.50.620">
    <property type="entry name" value="HUPs"/>
    <property type="match status" value="1"/>
</dbReference>
<protein>
    <submittedName>
        <fullName evidence="3">Uncharacterized SAM-binding protein YcdF, DUF218 family</fullName>
    </submittedName>
</protein>
<sequence length="262" mass="28213">MFFIASKIFWFLASPLHLSLFVAAFGLWLLARGRGGAGLVASGLGLLAVMTFLPLGAALLRPLEASFPALRLEEAAPDGIIVLGGGVDERITQARGQIQLNEAAERMTAGAALARAFPKAKLVFSGGSGALLRSGAPEADVARQLWRELGVPDERMMFEDRSRNTFENAVFTQELAHPGAGERWLLVTSAWHMPRAMAAFRAQGMDPVAFPVDFRTYGTADDWRPPGDGALALRNAETAVREWIGLIAYWLAGKTQAILPAP</sequence>
<dbReference type="PANTHER" id="PTHR30336:SF4">
    <property type="entry name" value="ENVELOPE BIOGENESIS FACTOR ELYC"/>
    <property type="match status" value="1"/>
</dbReference>
<feature type="domain" description="DUF218" evidence="2">
    <location>
        <begin position="78"/>
        <end position="245"/>
    </location>
</feature>
<keyword evidence="1" id="KW-0472">Membrane</keyword>
<accession>A0A212RHJ7</accession>
<dbReference type="OrthoDB" id="9809813at2"/>
<gene>
    <name evidence="3" type="ORF">SAMN06265338_104238</name>
</gene>
<dbReference type="InterPro" id="IPR051599">
    <property type="entry name" value="Cell_Envelope_Assoc"/>
</dbReference>
<reference evidence="4" key="1">
    <citation type="submission" date="2017-06" db="EMBL/GenBank/DDBJ databases">
        <authorList>
            <person name="Varghese N."/>
            <person name="Submissions S."/>
        </authorList>
    </citation>
    <scope>NUCLEOTIDE SEQUENCE [LARGE SCALE GENOMIC DNA]</scope>
    <source>
        <strain evidence="4">DSM 137</strain>
    </source>
</reference>
<dbReference type="Proteomes" id="UP000198418">
    <property type="component" value="Unassembled WGS sequence"/>
</dbReference>
<dbReference type="CDD" id="cd06259">
    <property type="entry name" value="YdcF-like"/>
    <property type="match status" value="1"/>
</dbReference>
<keyword evidence="1" id="KW-1133">Transmembrane helix</keyword>
<evidence type="ECO:0000313" key="3">
    <source>
        <dbReference type="EMBL" id="SNB71886.1"/>
    </source>
</evidence>
<dbReference type="InterPro" id="IPR003848">
    <property type="entry name" value="DUF218"/>
</dbReference>
<dbReference type="EMBL" id="FYDG01000004">
    <property type="protein sequence ID" value="SNB71886.1"/>
    <property type="molecule type" value="Genomic_DNA"/>
</dbReference>
<name>A0A212RHJ7_RHOAC</name>
<evidence type="ECO:0000313" key="4">
    <source>
        <dbReference type="Proteomes" id="UP000198418"/>
    </source>
</evidence>
<dbReference type="InterPro" id="IPR014729">
    <property type="entry name" value="Rossmann-like_a/b/a_fold"/>
</dbReference>
<dbReference type="RefSeq" id="WP_088520683.1">
    <property type="nucleotide sequence ID" value="NZ_FYDG01000004.1"/>
</dbReference>
<dbReference type="GO" id="GO:0000270">
    <property type="term" value="P:peptidoglycan metabolic process"/>
    <property type="evidence" value="ECO:0007669"/>
    <property type="project" value="TreeGrafter"/>
</dbReference>
<organism evidence="3 4">
    <name type="scientific">Rhodoblastus acidophilus</name>
    <name type="common">Rhodopseudomonas acidophila</name>
    <dbReference type="NCBI Taxonomy" id="1074"/>
    <lineage>
        <taxon>Bacteria</taxon>
        <taxon>Pseudomonadati</taxon>
        <taxon>Pseudomonadota</taxon>
        <taxon>Alphaproteobacteria</taxon>
        <taxon>Hyphomicrobiales</taxon>
        <taxon>Rhodoblastaceae</taxon>
        <taxon>Rhodoblastus</taxon>
    </lineage>
</organism>
<evidence type="ECO:0000256" key="1">
    <source>
        <dbReference type="SAM" id="Phobius"/>
    </source>
</evidence>
<feature type="transmembrane region" description="Helical" evidence="1">
    <location>
        <begin position="37"/>
        <end position="60"/>
    </location>
</feature>
<dbReference type="Pfam" id="PF02698">
    <property type="entry name" value="DUF218"/>
    <property type="match status" value="1"/>
</dbReference>
<keyword evidence="4" id="KW-1185">Reference proteome</keyword>
<keyword evidence="1" id="KW-0812">Transmembrane</keyword>
<dbReference type="GO" id="GO:0043164">
    <property type="term" value="P:Gram-negative-bacterium-type cell wall biogenesis"/>
    <property type="evidence" value="ECO:0007669"/>
    <property type="project" value="TreeGrafter"/>
</dbReference>
<dbReference type="PANTHER" id="PTHR30336">
    <property type="entry name" value="INNER MEMBRANE PROTEIN, PROBABLE PERMEASE"/>
    <property type="match status" value="1"/>
</dbReference>
<evidence type="ECO:0000259" key="2">
    <source>
        <dbReference type="Pfam" id="PF02698"/>
    </source>
</evidence>
<proteinExistence type="predicted"/>
<dbReference type="GO" id="GO:0005886">
    <property type="term" value="C:plasma membrane"/>
    <property type="evidence" value="ECO:0007669"/>
    <property type="project" value="TreeGrafter"/>
</dbReference>
<dbReference type="AlphaFoldDB" id="A0A212RHJ7"/>
<feature type="transmembrane region" description="Helical" evidence="1">
    <location>
        <begin position="9"/>
        <end position="31"/>
    </location>
</feature>